<dbReference type="InterPro" id="IPR036271">
    <property type="entry name" value="Tet_transcr_reg_TetR-rel_C_sf"/>
</dbReference>
<evidence type="ECO:0000256" key="2">
    <source>
        <dbReference type="ARBA" id="ARBA00023125"/>
    </source>
</evidence>
<organism evidence="5 6">
    <name type="scientific">Lipingzhangella rawalii</name>
    <dbReference type="NCBI Taxonomy" id="2055835"/>
    <lineage>
        <taxon>Bacteria</taxon>
        <taxon>Bacillati</taxon>
        <taxon>Actinomycetota</taxon>
        <taxon>Actinomycetes</taxon>
        <taxon>Streptosporangiales</taxon>
        <taxon>Nocardiopsidaceae</taxon>
        <taxon>Lipingzhangella</taxon>
    </lineage>
</organism>
<gene>
    <name evidence="5" type="ORF">RIF23_01985</name>
</gene>
<dbReference type="SUPFAM" id="SSF46689">
    <property type="entry name" value="Homeodomain-like"/>
    <property type="match status" value="1"/>
</dbReference>
<evidence type="ECO:0000313" key="6">
    <source>
        <dbReference type="Proteomes" id="UP001250214"/>
    </source>
</evidence>
<keyword evidence="1" id="KW-0805">Transcription regulation</keyword>
<keyword evidence="3" id="KW-0804">Transcription</keyword>
<dbReference type="SUPFAM" id="SSF48498">
    <property type="entry name" value="Tetracyclin repressor-like, C-terminal domain"/>
    <property type="match status" value="1"/>
</dbReference>
<accession>A0ABU2H2L3</accession>
<dbReference type="Pfam" id="PF00440">
    <property type="entry name" value="TetR_N"/>
    <property type="match status" value="1"/>
</dbReference>
<evidence type="ECO:0000256" key="3">
    <source>
        <dbReference type="ARBA" id="ARBA00023163"/>
    </source>
</evidence>
<dbReference type="PANTHER" id="PTHR47506">
    <property type="entry name" value="TRANSCRIPTIONAL REGULATORY PROTEIN"/>
    <property type="match status" value="1"/>
</dbReference>
<evidence type="ECO:0000256" key="1">
    <source>
        <dbReference type="ARBA" id="ARBA00023015"/>
    </source>
</evidence>
<reference evidence="6" key="1">
    <citation type="submission" date="2023-07" db="EMBL/GenBank/DDBJ databases">
        <title>Novel species in the genus Lipingzhangella isolated from Sambhar Salt Lake.</title>
        <authorList>
            <person name="Jiya N."/>
            <person name="Kajale S."/>
            <person name="Sharma A."/>
        </authorList>
    </citation>
    <scope>NUCLEOTIDE SEQUENCE [LARGE SCALE GENOMIC DNA]</scope>
    <source>
        <strain evidence="6">LS1_29</strain>
    </source>
</reference>
<evidence type="ECO:0000259" key="4">
    <source>
        <dbReference type="Pfam" id="PF00440"/>
    </source>
</evidence>
<dbReference type="Gene3D" id="1.10.357.10">
    <property type="entry name" value="Tetracycline Repressor, domain 2"/>
    <property type="match status" value="1"/>
</dbReference>
<keyword evidence="2" id="KW-0238">DNA-binding</keyword>
<comment type="caution">
    <text evidence="5">The sequence shown here is derived from an EMBL/GenBank/DDBJ whole genome shotgun (WGS) entry which is preliminary data.</text>
</comment>
<name>A0ABU2H2L3_9ACTN</name>
<dbReference type="Proteomes" id="UP001250214">
    <property type="component" value="Unassembled WGS sequence"/>
</dbReference>
<dbReference type="EMBL" id="JAVLVT010000001">
    <property type="protein sequence ID" value="MDS1269060.1"/>
    <property type="molecule type" value="Genomic_DNA"/>
</dbReference>
<protein>
    <submittedName>
        <fullName evidence="5">TetR/AcrR family transcriptional regulator</fullName>
    </submittedName>
</protein>
<dbReference type="InterPro" id="IPR001647">
    <property type="entry name" value="HTH_TetR"/>
</dbReference>
<feature type="domain" description="HTH tetR-type" evidence="4">
    <location>
        <begin position="29"/>
        <end position="63"/>
    </location>
</feature>
<dbReference type="InterPro" id="IPR009057">
    <property type="entry name" value="Homeodomain-like_sf"/>
</dbReference>
<proteinExistence type="predicted"/>
<keyword evidence="6" id="KW-1185">Reference proteome</keyword>
<evidence type="ECO:0000313" key="5">
    <source>
        <dbReference type="EMBL" id="MDS1269060.1"/>
    </source>
</evidence>
<dbReference type="PANTHER" id="PTHR47506:SF1">
    <property type="entry name" value="HTH-TYPE TRANSCRIPTIONAL REGULATOR YJDC"/>
    <property type="match status" value="1"/>
</dbReference>
<sequence>MYFEHSGTCVQYAGGTPAAGGRVRPVLPHGINAVGVAAIAAAAGVTKKTLYDCFGSKDELVVAYLRDRHTTWWQHMKQQLATAPPPRTLALFEAYVDHPALDLSRGCGFPNGDAELPADHPAPAVIQYHKSEVLHRITELVAADRPELADPAPVTEQLFLLLEGTVALRNIDGDPRRLHTARSTAQTLLAADRPSL</sequence>